<dbReference type="InterPro" id="IPR050546">
    <property type="entry name" value="Glycosyl_Hydrlase_16"/>
</dbReference>
<dbReference type="GO" id="GO:0004553">
    <property type="term" value="F:hydrolase activity, hydrolyzing O-glycosyl compounds"/>
    <property type="evidence" value="ECO:0007669"/>
    <property type="project" value="InterPro"/>
</dbReference>
<proteinExistence type="inferred from homology"/>
<organism evidence="4 5">
    <name type="scientific">Actinophytocola algeriensis</name>
    <dbReference type="NCBI Taxonomy" id="1768010"/>
    <lineage>
        <taxon>Bacteria</taxon>
        <taxon>Bacillati</taxon>
        <taxon>Actinomycetota</taxon>
        <taxon>Actinomycetes</taxon>
        <taxon>Pseudonocardiales</taxon>
        <taxon>Pseudonocardiaceae</taxon>
    </lineage>
</organism>
<comment type="similarity">
    <text evidence="1">Belongs to the glycosyl hydrolase 16 family.</text>
</comment>
<dbReference type="PROSITE" id="PS51762">
    <property type="entry name" value="GH16_2"/>
    <property type="match status" value="1"/>
</dbReference>
<dbReference type="EMBL" id="JACHJQ010000002">
    <property type="protein sequence ID" value="MBB4905382.1"/>
    <property type="molecule type" value="Genomic_DNA"/>
</dbReference>
<feature type="signal peptide" evidence="2">
    <location>
        <begin position="1"/>
        <end position="24"/>
    </location>
</feature>
<evidence type="ECO:0000259" key="3">
    <source>
        <dbReference type="PROSITE" id="PS51762"/>
    </source>
</evidence>
<dbReference type="CDD" id="cd08023">
    <property type="entry name" value="GH16_laminarinase_like"/>
    <property type="match status" value="1"/>
</dbReference>
<feature type="chain" id="PRO_5030535387" evidence="2">
    <location>
        <begin position="25"/>
        <end position="383"/>
    </location>
</feature>
<dbReference type="PANTHER" id="PTHR10963:SF55">
    <property type="entry name" value="GLYCOSIDE HYDROLASE FAMILY 16 PROTEIN"/>
    <property type="match status" value="1"/>
</dbReference>
<keyword evidence="2" id="KW-0732">Signal</keyword>
<dbReference type="Gene3D" id="2.60.120.200">
    <property type="match status" value="1"/>
</dbReference>
<evidence type="ECO:0000256" key="2">
    <source>
        <dbReference type="SAM" id="SignalP"/>
    </source>
</evidence>
<comment type="caution">
    <text evidence="4">The sequence shown here is derived from an EMBL/GenBank/DDBJ whole genome shotgun (WGS) entry which is preliminary data.</text>
</comment>
<feature type="domain" description="GH16" evidence="3">
    <location>
        <begin position="20"/>
        <end position="252"/>
    </location>
</feature>
<dbReference type="Pfam" id="PF00722">
    <property type="entry name" value="Glyco_hydro_16"/>
    <property type="match status" value="1"/>
</dbReference>
<dbReference type="InterPro" id="IPR033803">
    <property type="entry name" value="CBD-like_Golvesin-Xly"/>
</dbReference>
<dbReference type="PANTHER" id="PTHR10963">
    <property type="entry name" value="GLYCOSYL HYDROLASE-RELATED"/>
    <property type="match status" value="1"/>
</dbReference>
<dbReference type="SUPFAM" id="SSF49899">
    <property type="entry name" value="Concanavalin A-like lectins/glucanases"/>
    <property type="match status" value="1"/>
</dbReference>
<gene>
    <name evidence="4" type="ORF">FHR82_001599</name>
</gene>
<evidence type="ECO:0000256" key="1">
    <source>
        <dbReference type="ARBA" id="ARBA00006865"/>
    </source>
</evidence>
<name>A0A7W7VCS3_9PSEU</name>
<dbReference type="InterPro" id="IPR000757">
    <property type="entry name" value="Beta-glucanase-like"/>
</dbReference>
<accession>A0A7W7VCS3</accession>
<dbReference type="InterPro" id="IPR013320">
    <property type="entry name" value="ConA-like_dom_sf"/>
</dbReference>
<dbReference type="Proteomes" id="UP000520767">
    <property type="component" value="Unassembled WGS sequence"/>
</dbReference>
<keyword evidence="5" id="KW-1185">Reference proteome</keyword>
<dbReference type="AlphaFoldDB" id="A0A7W7VCS3"/>
<dbReference type="RefSeq" id="WP_184809630.1">
    <property type="nucleotide sequence ID" value="NZ_JACHJQ010000002.1"/>
</dbReference>
<dbReference type="Pfam" id="PF25275">
    <property type="entry name" value="Golvesin_C"/>
    <property type="match status" value="1"/>
</dbReference>
<reference evidence="4 5" key="1">
    <citation type="submission" date="2020-08" db="EMBL/GenBank/DDBJ databases">
        <title>Genomic Encyclopedia of Type Strains, Phase III (KMG-III): the genomes of soil and plant-associated and newly described type strains.</title>
        <authorList>
            <person name="Whitman W."/>
        </authorList>
    </citation>
    <scope>NUCLEOTIDE SEQUENCE [LARGE SCALE GENOMIC DNA]</scope>
    <source>
        <strain evidence="4 5">CECT 8960</strain>
    </source>
</reference>
<dbReference type="GO" id="GO:0005975">
    <property type="term" value="P:carbohydrate metabolic process"/>
    <property type="evidence" value="ECO:0007669"/>
    <property type="project" value="InterPro"/>
</dbReference>
<sequence>MRRSALLTALALTAAAVTAVPAAADPPSSGYTLVFSDEFNGSAVDTSRWNYRTDVKAGSAQRPDNVSVGGGLMSIDLKAESPPLQGKDWSGGGLVSKKALRYGYYETRAKMPVAGGWHTSFWMQAGNGSTTFPAEQRTEIDVLEQDSVNQRTVHHGVITWKGSGVRGPYAPGITYDSGLDVKQWHTYGADWSETSVKFYIDGQLRHTVSYTPDQWTHDYLNIWLTSIAYPQTANGEGVAQFDYVRYWQKDYYLDNEGPAAYGYSESGGWHDSTVDGWNYTSPTRYATCHTAGNTATWRPKLGGAGSFQVYVWKIAHSGSDPNARYDVGHSAGTATKRVDGTAGASGWVSLGTYSFAAGESGYVKLTSSGVGCARADAAKFVRA</sequence>
<evidence type="ECO:0000313" key="4">
    <source>
        <dbReference type="EMBL" id="MBB4905382.1"/>
    </source>
</evidence>
<evidence type="ECO:0000313" key="5">
    <source>
        <dbReference type="Proteomes" id="UP000520767"/>
    </source>
</evidence>
<protein>
    <submittedName>
        <fullName evidence="4">Beta-glucanase (GH16 family)</fullName>
    </submittedName>
</protein>